<accession>A0A0C9UNN4</accession>
<gene>
    <name evidence="2" type="ORF">M422DRAFT_268017</name>
</gene>
<keyword evidence="3" id="KW-1185">Reference proteome</keyword>
<dbReference type="Proteomes" id="UP000054279">
    <property type="component" value="Unassembled WGS sequence"/>
</dbReference>
<protein>
    <submittedName>
        <fullName evidence="2">Uncharacterized protein</fullName>
    </submittedName>
</protein>
<reference evidence="2 3" key="1">
    <citation type="submission" date="2014-06" db="EMBL/GenBank/DDBJ databases">
        <title>Evolutionary Origins and Diversification of the Mycorrhizal Mutualists.</title>
        <authorList>
            <consortium name="DOE Joint Genome Institute"/>
            <consortium name="Mycorrhizal Genomics Consortium"/>
            <person name="Kohler A."/>
            <person name="Kuo A."/>
            <person name="Nagy L.G."/>
            <person name="Floudas D."/>
            <person name="Copeland A."/>
            <person name="Barry K.W."/>
            <person name="Cichocki N."/>
            <person name="Veneault-Fourrey C."/>
            <person name="LaButti K."/>
            <person name="Lindquist E.A."/>
            <person name="Lipzen A."/>
            <person name="Lundell T."/>
            <person name="Morin E."/>
            <person name="Murat C."/>
            <person name="Riley R."/>
            <person name="Ohm R."/>
            <person name="Sun H."/>
            <person name="Tunlid A."/>
            <person name="Henrissat B."/>
            <person name="Grigoriev I.V."/>
            <person name="Hibbett D.S."/>
            <person name="Martin F."/>
        </authorList>
    </citation>
    <scope>NUCLEOTIDE SEQUENCE [LARGE SCALE GENOMIC DNA]</scope>
    <source>
        <strain evidence="2 3">SS14</strain>
    </source>
</reference>
<dbReference type="HOGENOM" id="CLU_1327128_0_0_1"/>
<dbReference type="OrthoDB" id="5598396at2759"/>
<evidence type="ECO:0000313" key="3">
    <source>
        <dbReference type="Proteomes" id="UP000054279"/>
    </source>
</evidence>
<evidence type="ECO:0000313" key="2">
    <source>
        <dbReference type="EMBL" id="KIJ30472.1"/>
    </source>
</evidence>
<dbReference type="AlphaFoldDB" id="A0A0C9UNN4"/>
<feature type="region of interest" description="Disordered" evidence="1">
    <location>
        <begin position="173"/>
        <end position="207"/>
    </location>
</feature>
<dbReference type="EMBL" id="KN837261">
    <property type="protein sequence ID" value="KIJ30472.1"/>
    <property type="molecule type" value="Genomic_DNA"/>
</dbReference>
<proteinExistence type="predicted"/>
<evidence type="ECO:0000256" key="1">
    <source>
        <dbReference type="SAM" id="MobiDB-lite"/>
    </source>
</evidence>
<organism evidence="2 3">
    <name type="scientific">Sphaerobolus stellatus (strain SS14)</name>
    <dbReference type="NCBI Taxonomy" id="990650"/>
    <lineage>
        <taxon>Eukaryota</taxon>
        <taxon>Fungi</taxon>
        <taxon>Dikarya</taxon>
        <taxon>Basidiomycota</taxon>
        <taxon>Agaricomycotina</taxon>
        <taxon>Agaricomycetes</taxon>
        <taxon>Phallomycetidae</taxon>
        <taxon>Geastrales</taxon>
        <taxon>Sphaerobolaceae</taxon>
        <taxon>Sphaerobolus</taxon>
    </lineage>
</organism>
<sequence>MTHFSFILPYHKADCLYAGNIVIIEALPHSPIAPLPHMHSYLSESDLYFLLLPTLWLTAQGQPPTYSWFISQLQNILGNDVVSHSLCSGGAMALALASVADNAIQAMGHWSSNTCTPANIGNDHDEPHLATHGGHVLGSSMRMDCSIDIGMEGCTHDAGEEEKAEAARLKRLEEMKRDEEVKRRLAERKTDEEKEQKQKQGEGKKQK</sequence>
<name>A0A0C9UNN4_SPHS4</name>